<keyword evidence="3 6" id="KW-0812">Transmembrane</keyword>
<feature type="transmembrane region" description="Helical" evidence="6">
    <location>
        <begin position="327"/>
        <end position="348"/>
    </location>
</feature>
<evidence type="ECO:0000256" key="6">
    <source>
        <dbReference type="SAM" id="Phobius"/>
    </source>
</evidence>
<evidence type="ECO:0000313" key="8">
    <source>
        <dbReference type="Proteomes" id="UP000692954"/>
    </source>
</evidence>
<evidence type="ECO:0000256" key="3">
    <source>
        <dbReference type="ARBA" id="ARBA00022692"/>
    </source>
</evidence>
<organism evidence="7 8">
    <name type="scientific">Paramecium sonneborni</name>
    <dbReference type="NCBI Taxonomy" id="65129"/>
    <lineage>
        <taxon>Eukaryota</taxon>
        <taxon>Sar</taxon>
        <taxon>Alveolata</taxon>
        <taxon>Ciliophora</taxon>
        <taxon>Intramacronucleata</taxon>
        <taxon>Oligohymenophorea</taxon>
        <taxon>Peniculida</taxon>
        <taxon>Parameciidae</taxon>
        <taxon>Paramecium</taxon>
    </lineage>
</organism>
<comment type="subcellular location">
    <subcellularLocation>
        <location evidence="1">Membrane</location>
        <topology evidence="1">Multi-pass membrane protein</topology>
    </subcellularLocation>
</comment>
<dbReference type="EMBL" id="CAJJDN010000040">
    <property type="protein sequence ID" value="CAD8080108.1"/>
    <property type="molecule type" value="Genomic_DNA"/>
</dbReference>
<dbReference type="PANTHER" id="PTHR21355">
    <property type="entry name" value="G-PROTEIN COUPLED RECEPTOR-ASSOCIATED PROTEIN LMBRD2"/>
    <property type="match status" value="1"/>
</dbReference>
<evidence type="ECO:0000256" key="4">
    <source>
        <dbReference type="ARBA" id="ARBA00022989"/>
    </source>
</evidence>
<evidence type="ECO:0000256" key="1">
    <source>
        <dbReference type="ARBA" id="ARBA00004141"/>
    </source>
</evidence>
<feature type="transmembrane region" description="Helical" evidence="6">
    <location>
        <begin position="70"/>
        <end position="90"/>
    </location>
</feature>
<dbReference type="InterPro" id="IPR051584">
    <property type="entry name" value="GPCR-associated_LMBR1"/>
</dbReference>
<evidence type="ECO:0000256" key="5">
    <source>
        <dbReference type="ARBA" id="ARBA00023136"/>
    </source>
</evidence>
<dbReference type="InterPro" id="IPR006876">
    <property type="entry name" value="LMBR1-like_membr_prot"/>
</dbReference>
<keyword evidence="8" id="KW-1185">Reference proteome</keyword>
<feature type="transmembrane region" description="Helical" evidence="6">
    <location>
        <begin position="144"/>
        <end position="168"/>
    </location>
</feature>
<feature type="transmembrane region" description="Helical" evidence="6">
    <location>
        <begin position="412"/>
        <end position="434"/>
    </location>
</feature>
<feature type="transmembrane region" description="Helical" evidence="6">
    <location>
        <begin position="111"/>
        <end position="132"/>
    </location>
</feature>
<feature type="transmembrane region" description="Helical" evidence="6">
    <location>
        <begin position="30"/>
        <end position="50"/>
    </location>
</feature>
<dbReference type="Pfam" id="PF04791">
    <property type="entry name" value="LMBR1"/>
    <property type="match status" value="1"/>
</dbReference>
<feature type="transmembrane region" description="Helical" evidence="6">
    <location>
        <begin position="6"/>
        <end position="23"/>
    </location>
</feature>
<dbReference type="OrthoDB" id="203099at2759"/>
<feature type="transmembrane region" description="Helical" evidence="6">
    <location>
        <begin position="368"/>
        <end position="391"/>
    </location>
</feature>
<accession>A0A8S1MIY0</accession>
<dbReference type="AlphaFoldDB" id="A0A8S1MIY0"/>
<evidence type="ECO:0000313" key="7">
    <source>
        <dbReference type="EMBL" id="CAD8080108.1"/>
    </source>
</evidence>
<reference evidence="7" key="1">
    <citation type="submission" date="2021-01" db="EMBL/GenBank/DDBJ databases">
        <authorList>
            <consortium name="Genoscope - CEA"/>
            <person name="William W."/>
        </authorList>
    </citation>
    <scope>NUCLEOTIDE SEQUENCE</scope>
</reference>
<gene>
    <name evidence="7" type="ORF">PSON_ATCC_30995.1.T0400072</name>
</gene>
<evidence type="ECO:0000256" key="2">
    <source>
        <dbReference type="ARBA" id="ARBA00010487"/>
    </source>
</evidence>
<protein>
    <submittedName>
        <fullName evidence="7">Uncharacterized protein</fullName>
    </submittedName>
</protein>
<feature type="transmembrane region" description="Helical" evidence="6">
    <location>
        <begin position="454"/>
        <end position="475"/>
    </location>
</feature>
<proteinExistence type="inferred from homology"/>
<dbReference type="PANTHER" id="PTHR21355:SF0">
    <property type="entry name" value="G-PROTEIN COUPLED RECEPTOR-ASSOCIATED PROTEIN LMBRD2"/>
    <property type="match status" value="1"/>
</dbReference>
<comment type="caution">
    <text evidence="7">The sequence shown here is derived from an EMBL/GenBank/DDBJ whole genome shotgun (WGS) entry which is preliminary data.</text>
</comment>
<dbReference type="GO" id="GO:0016020">
    <property type="term" value="C:membrane"/>
    <property type="evidence" value="ECO:0007669"/>
    <property type="project" value="UniProtKB-SubCell"/>
</dbReference>
<keyword evidence="5 6" id="KW-0472">Membrane</keyword>
<comment type="similarity">
    <text evidence="2">Belongs to the LIMR family.</text>
</comment>
<dbReference type="Proteomes" id="UP000692954">
    <property type="component" value="Unassembled WGS sequence"/>
</dbReference>
<keyword evidence="4 6" id="KW-1133">Transmembrane helix</keyword>
<sequence>MNVLSMMEGLLLLIYVGILVHEYSQQQVPFYVKLLTYISWILSFGIVFIIPHDIYYTLNDNGEGYDYTVIIWKWIYWGNFVLSWLILPICQEYEDAGEITIKDKLIRSCKNNLIAYGYFIVLGLIFIGYLAIFNKLDFDSILKLLVALAYGFGILLVVILLGHGLVAIPREYWRKSQYEKCLKSLYLEAAQVHHAIQDLYNQLIDLTIEVIQYKNQDSDLAQHLLRNGQIPYEIIEEAQFKYQERNQKLKPWADVNKRVKKKAAEYKRAKTKWEHICGECFQLEDMIDNEFSVHYKIRSTLRYERQGMMGHYMDMLQWLWYTKIKKIYLLSLSVIFWILSTIVILSEISCFTQFDVNILKRMININGFFQTQISILIPLMYISFCGFYGLFHINFAGMYGFYNHQQTDAPSLMFGSINLSRVSFPLTFNFLQMIQISETPFEDVVGNMDASSVLGITFSYSLPILLILTSVFNYFEIYDKVLQGIGLPQLKFKQMEFSSEEGERLICRARVKRERDVLNKVGTKFLDQSEMRELDRRMIQFV</sequence>
<name>A0A8S1MIY0_9CILI</name>